<dbReference type="PANTHER" id="PTHR38601:SF1">
    <property type="entry name" value="HYDROGENASE-4 COMPONENT E"/>
    <property type="match status" value="1"/>
</dbReference>
<dbReference type="EMBL" id="JACHYA010000010">
    <property type="protein sequence ID" value="MBB3172176.1"/>
    <property type="molecule type" value="Genomic_DNA"/>
</dbReference>
<dbReference type="Pfam" id="PF00420">
    <property type="entry name" value="Oxidored_q2"/>
    <property type="match status" value="1"/>
</dbReference>
<name>A0A7W5D4B4_9ACTN</name>
<dbReference type="GeneID" id="93357362"/>
<keyword evidence="3 6" id="KW-0812">Transmembrane</keyword>
<accession>A0A7W5D4B4</accession>
<evidence type="ECO:0000256" key="1">
    <source>
        <dbReference type="ARBA" id="ARBA00004651"/>
    </source>
</evidence>
<evidence type="ECO:0000256" key="5">
    <source>
        <dbReference type="ARBA" id="ARBA00023136"/>
    </source>
</evidence>
<comment type="caution">
    <text evidence="7">The sequence shown here is derived from an EMBL/GenBank/DDBJ whole genome shotgun (WGS) entry which is preliminary data.</text>
</comment>
<sequence length="220" mass="23099">MSMFGYPLVNVLGACLIITSMMVVLARTGRAAACLYSLQSLVLVGVLASLGAVTGSGELYTWSATAFATKVVLVPAILLFTLKKIGGEVPVDLPPKLNPMKSVALVAVEVFVCFVAVSGIDLPTAAAVKPTLAVSLAHFFIGLTCIVIQRSIFKQIFGYCLMENGSHVTLALLAPQAPELVEIGVATDAIFAVVILAVLVARMARYARTLNADDLCELKG</sequence>
<dbReference type="Proteomes" id="UP000530850">
    <property type="component" value="Unassembled WGS sequence"/>
</dbReference>
<evidence type="ECO:0000313" key="8">
    <source>
        <dbReference type="Proteomes" id="UP000530850"/>
    </source>
</evidence>
<dbReference type="Gene3D" id="1.10.287.3510">
    <property type="match status" value="1"/>
</dbReference>
<dbReference type="PANTHER" id="PTHR38601">
    <property type="entry name" value="HYDROGENASE-4 COMPONENT E"/>
    <property type="match status" value="1"/>
</dbReference>
<protein>
    <submittedName>
        <fullName evidence="7">Hydrogenase-4 component E</fullName>
        <ecNumber evidence="7">1.-.-.-</ecNumber>
    </submittedName>
</protein>
<feature type="transmembrane region" description="Helical" evidence="6">
    <location>
        <begin position="6"/>
        <end position="26"/>
    </location>
</feature>
<evidence type="ECO:0000256" key="4">
    <source>
        <dbReference type="ARBA" id="ARBA00022989"/>
    </source>
</evidence>
<dbReference type="EC" id="1.-.-.-" evidence="7"/>
<keyword evidence="2" id="KW-1003">Cell membrane</keyword>
<reference evidence="7 8" key="1">
    <citation type="submission" date="2020-08" db="EMBL/GenBank/DDBJ databases">
        <title>Sequencing the genomes of 1000 actinobacteria strains.</title>
        <authorList>
            <person name="Klenk H.-P."/>
        </authorList>
    </citation>
    <scope>NUCLEOTIDE SEQUENCE [LARGE SCALE GENOMIC DNA]</scope>
    <source>
        <strain evidence="7 8">DSM 22242</strain>
    </source>
</reference>
<organism evidence="7 8">
    <name type="scientific">Parvibacter caecicola</name>
    <dbReference type="NCBI Taxonomy" id="747645"/>
    <lineage>
        <taxon>Bacteria</taxon>
        <taxon>Bacillati</taxon>
        <taxon>Actinomycetota</taxon>
        <taxon>Coriobacteriia</taxon>
        <taxon>Coriobacteriales</taxon>
        <taxon>Coriobacteriaceae</taxon>
        <taxon>Parvibacter</taxon>
    </lineage>
</organism>
<dbReference type="NCBIfam" id="NF008556">
    <property type="entry name" value="PRK11492.1"/>
    <property type="match status" value="1"/>
</dbReference>
<feature type="transmembrane region" description="Helical" evidence="6">
    <location>
        <begin position="180"/>
        <end position="201"/>
    </location>
</feature>
<dbReference type="GO" id="GO:0005886">
    <property type="term" value="C:plasma membrane"/>
    <property type="evidence" value="ECO:0007669"/>
    <property type="project" value="UniProtKB-SubCell"/>
</dbReference>
<dbReference type="AlphaFoldDB" id="A0A7W5D4B4"/>
<dbReference type="InterPro" id="IPR038730">
    <property type="entry name" value="HyfE-like"/>
</dbReference>
<feature type="transmembrane region" description="Helical" evidence="6">
    <location>
        <begin position="103"/>
        <end position="120"/>
    </location>
</feature>
<feature type="transmembrane region" description="Helical" evidence="6">
    <location>
        <begin position="33"/>
        <end position="53"/>
    </location>
</feature>
<keyword evidence="7" id="KW-0560">Oxidoreductase</keyword>
<comment type="subcellular location">
    <subcellularLocation>
        <location evidence="1">Cell membrane</location>
        <topology evidence="1">Multi-pass membrane protein</topology>
    </subcellularLocation>
</comment>
<dbReference type="GO" id="GO:0016491">
    <property type="term" value="F:oxidoreductase activity"/>
    <property type="evidence" value="ECO:0007669"/>
    <property type="project" value="UniProtKB-KW"/>
</dbReference>
<evidence type="ECO:0000313" key="7">
    <source>
        <dbReference type="EMBL" id="MBB3172176.1"/>
    </source>
</evidence>
<dbReference type="InterPro" id="IPR039428">
    <property type="entry name" value="NUOK/Mnh_C1-like"/>
</dbReference>
<proteinExistence type="predicted"/>
<evidence type="ECO:0000256" key="6">
    <source>
        <dbReference type="SAM" id="Phobius"/>
    </source>
</evidence>
<evidence type="ECO:0000256" key="2">
    <source>
        <dbReference type="ARBA" id="ARBA00022475"/>
    </source>
</evidence>
<gene>
    <name evidence="7" type="ORF">FHR31_002010</name>
</gene>
<evidence type="ECO:0000256" key="3">
    <source>
        <dbReference type="ARBA" id="ARBA00022692"/>
    </source>
</evidence>
<keyword evidence="5 6" id="KW-0472">Membrane</keyword>
<keyword evidence="4 6" id="KW-1133">Transmembrane helix</keyword>
<feature type="transmembrane region" description="Helical" evidence="6">
    <location>
        <begin position="59"/>
        <end position="82"/>
    </location>
</feature>
<dbReference type="RefSeq" id="WP_235869435.1">
    <property type="nucleotide sequence ID" value="NZ_CANPEU010000017.1"/>
</dbReference>